<keyword evidence="3 8" id="KW-0813">Transport</keyword>
<evidence type="ECO:0000256" key="2">
    <source>
        <dbReference type="ARBA" id="ARBA00007069"/>
    </source>
</evidence>
<evidence type="ECO:0000256" key="6">
    <source>
        <dbReference type="ARBA" id="ARBA00022989"/>
    </source>
</evidence>
<dbReference type="PROSITE" id="PS50928">
    <property type="entry name" value="ABC_TM1"/>
    <property type="match status" value="1"/>
</dbReference>
<evidence type="ECO:0000256" key="3">
    <source>
        <dbReference type="ARBA" id="ARBA00022448"/>
    </source>
</evidence>
<evidence type="ECO:0000256" key="7">
    <source>
        <dbReference type="ARBA" id="ARBA00023136"/>
    </source>
</evidence>
<evidence type="ECO:0000256" key="8">
    <source>
        <dbReference type="RuleBase" id="RU363032"/>
    </source>
</evidence>
<feature type="transmembrane region" description="Helical" evidence="8">
    <location>
        <begin position="80"/>
        <end position="97"/>
    </location>
</feature>
<feature type="transmembrane region" description="Helical" evidence="8">
    <location>
        <begin position="260"/>
        <end position="284"/>
    </location>
</feature>
<dbReference type="InterPro" id="IPR035906">
    <property type="entry name" value="MetI-like_sf"/>
</dbReference>
<evidence type="ECO:0000259" key="9">
    <source>
        <dbReference type="PROSITE" id="PS50928"/>
    </source>
</evidence>
<dbReference type="PANTHER" id="PTHR42929:SF1">
    <property type="entry name" value="INNER MEMBRANE ABC TRANSPORTER PERMEASE PROTEIN YDCU-RELATED"/>
    <property type="match status" value="1"/>
</dbReference>
<reference evidence="10" key="1">
    <citation type="submission" date="2020-02" db="EMBL/GenBank/DDBJ databases">
        <authorList>
            <person name="Meier V. D."/>
        </authorList>
    </citation>
    <scope>NUCLEOTIDE SEQUENCE</scope>
    <source>
        <strain evidence="10">AVDCRST_MAG02</strain>
    </source>
</reference>
<dbReference type="SUPFAM" id="SSF161098">
    <property type="entry name" value="MetI-like"/>
    <property type="match status" value="1"/>
</dbReference>
<dbReference type="CDD" id="cd06261">
    <property type="entry name" value="TM_PBP2"/>
    <property type="match status" value="1"/>
</dbReference>
<evidence type="ECO:0000256" key="1">
    <source>
        <dbReference type="ARBA" id="ARBA00004651"/>
    </source>
</evidence>
<dbReference type="EMBL" id="CADCVH010000016">
    <property type="protein sequence ID" value="CAA9447018.1"/>
    <property type="molecule type" value="Genomic_DNA"/>
</dbReference>
<proteinExistence type="inferred from homology"/>
<keyword evidence="7 8" id="KW-0472">Membrane</keyword>
<keyword evidence="5 8" id="KW-0812">Transmembrane</keyword>
<comment type="similarity">
    <text evidence="2">Belongs to the binding-protein-dependent transport system permease family. CysTW subfamily.</text>
</comment>
<sequence>MTGAAARRGKAMARWGIDARLLIFLGPALLVVLALFVYPFLYGVGVSLTPSEGRQGIFSSYAAFFGDARERASIWNTLRIALPVTAICLLLAVPLAYRMRRPIPGQRPISALFVVPMTLGVVLVAQGMLTFLGPAGWFNKALMGMGLVEEPVRLVHNYIGVVISLIIAEFPVVFLLLLGYASGIDPNLERAGRMLGAGAWQRFRRITLPLMMPGIAIAAALSFVATFAVFPSAVLVGEPAGSTRVIALAAWQAAYERFDFSMASAIAITMAAIELLFVAAILFVRSRLYRGPSTGGKG</sequence>
<gene>
    <name evidence="10" type="ORF">AVDCRST_MAG02-486</name>
</gene>
<evidence type="ECO:0000313" key="10">
    <source>
        <dbReference type="EMBL" id="CAA9447018.1"/>
    </source>
</evidence>
<evidence type="ECO:0000256" key="4">
    <source>
        <dbReference type="ARBA" id="ARBA00022475"/>
    </source>
</evidence>
<comment type="subcellular location">
    <subcellularLocation>
        <location evidence="1 8">Cell membrane</location>
        <topology evidence="1 8">Multi-pass membrane protein</topology>
    </subcellularLocation>
</comment>
<feature type="transmembrane region" description="Helical" evidence="8">
    <location>
        <begin position="109"/>
        <end position="138"/>
    </location>
</feature>
<feature type="transmembrane region" description="Helical" evidence="8">
    <location>
        <begin position="158"/>
        <end position="180"/>
    </location>
</feature>
<protein>
    <submittedName>
        <fullName evidence="10">ABC transporter, membrane spanning protein</fullName>
    </submittedName>
</protein>
<dbReference type="Pfam" id="PF00528">
    <property type="entry name" value="BPD_transp_1"/>
    <property type="match status" value="1"/>
</dbReference>
<accession>A0A6J4QKG4</accession>
<dbReference type="PANTHER" id="PTHR42929">
    <property type="entry name" value="INNER MEMBRANE ABC TRANSPORTER PERMEASE PROTEIN YDCU-RELATED-RELATED"/>
    <property type="match status" value="1"/>
</dbReference>
<dbReference type="GO" id="GO:0055085">
    <property type="term" value="P:transmembrane transport"/>
    <property type="evidence" value="ECO:0007669"/>
    <property type="project" value="InterPro"/>
</dbReference>
<dbReference type="GO" id="GO:0005886">
    <property type="term" value="C:plasma membrane"/>
    <property type="evidence" value="ECO:0007669"/>
    <property type="project" value="UniProtKB-SubCell"/>
</dbReference>
<feature type="transmembrane region" description="Helical" evidence="8">
    <location>
        <begin position="210"/>
        <end position="230"/>
    </location>
</feature>
<keyword evidence="6 8" id="KW-1133">Transmembrane helix</keyword>
<keyword evidence="4" id="KW-1003">Cell membrane</keyword>
<evidence type="ECO:0000256" key="5">
    <source>
        <dbReference type="ARBA" id="ARBA00022692"/>
    </source>
</evidence>
<dbReference type="Gene3D" id="1.10.3720.10">
    <property type="entry name" value="MetI-like"/>
    <property type="match status" value="1"/>
</dbReference>
<feature type="transmembrane region" description="Helical" evidence="8">
    <location>
        <begin position="21"/>
        <end position="41"/>
    </location>
</feature>
<dbReference type="InterPro" id="IPR000515">
    <property type="entry name" value="MetI-like"/>
</dbReference>
<dbReference type="AlphaFoldDB" id="A0A6J4QKG4"/>
<organism evidence="10">
    <name type="scientific">uncultured Rubrobacteraceae bacterium</name>
    <dbReference type="NCBI Taxonomy" id="349277"/>
    <lineage>
        <taxon>Bacteria</taxon>
        <taxon>Bacillati</taxon>
        <taxon>Actinomycetota</taxon>
        <taxon>Rubrobacteria</taxon>
        <taxon>Rubrobacterales</taxon>
        <taxon>Rubrobacteraceae</taxon>
        <taxon>environmental samples</taxon>
    </lineage>
</organism>
<name>A0A6J4QKG4_9ACTN</name>
<feature type="domain" description="ABC transmembrane type-1" evidence="9">
    <location>
        <begin position="74"/>
        <end position="279"/>
    </location>
</feature>